<dbReference type="EMBL" id="VTUX01000001">
    <property type="protein sequence ID" value="KAA1194516.1"/>
    <property type="molecule type" value="Genomic_DNA"/>
</dbReference>
<gene>
    <name evidence="2" type="ORF">F0M18_03570</name>
</gene>
<dbReference type="RefSeq" id="WP_149609985.1">
    <property type="nucleotide sequence ID" value="NZ_VTUX01000001.1"/>
</dbReference>
<dbReference type="NCBIfam" id="NF004858">
    <property type="entry name" value="PRK06213.1"/>
    <property type="match status" value="1"/>
</dbReference>
<sequence length="227" mass="24149">MSQIATFSEHDKYSMIQLDDGKANALGFDMLEQINTALDQAEAVGKVLLIAGRPGKFSAGFDLNVMGQGGDGLLRILRSGAELAQRLLQFPTPVVLAVSGHALAMGGLLLLTADYRIGTAGQFKIGLNEVAIGMTMPYFGVELARARLDPAHFELAVSCAYLYDADGAVEAGFLDEAVEVDQLMSRAQAIAEQLSTIDMPSHLATKERVRAPLNAALVEAINKELAA</sequence>
<organism evidence="2 3">
    <name type="scientific">Pseudohalioglobus sediminis</name>
    <dbReference type="NCBI Taxonomy" id="2606449"/>
    <lineage>
        <taxon>Bacteria</taxon>
        <taxon>Pseudomonadati</taxon>
        <taxon>Pseudomonadota</taxon>
        <taxon>Gammaproteobacteria</taxon>
        <taxon>Cellvibrionales</taxon>
        <taxon>Halieaceae</taxon>
        <taxon>Pseudohalioglobus</taxon>
    </lineage>
</organism>
<reference evidence="2 3" key="1">
    <citation type="submission" date="2019-09" db="EMBL/GenBank/DDBJ databases">
        <authorList>
            <person name="Chen X.-Y."/>
        </authorList>
    </citation>
    <scope>NUCLEOTIDE SEQUENCE [LARGE SCALE GENOMIC DNA]</scope>
    <source>
        <strain evidence="2 3">NY5</strain>
    </source>
</reference>
<dbReference type="InterPro" id="IPR001753">
    <property type="entry name" value="Enoyl-CoA_hydra/iso"/>
</dbReference>
<dbReference type="GO" id="GO:0006635">
    <property type="term" value="P:fatty acid beta-oxidation"/>
    <property type="evidence" value="ECO:0007669"/>
    <property type="project" value="TreeGrafter"/>
</dbReference>
<proteinExistence type="inferred from homology"/>
<dbReference type="CDD" id="cd06558">
    <property type="entry name" value="crotonase-like"/>
    <property type="match status" value="1"/>
</dbReference>
<dbReference type="PANTHER" id="PTHR11941:SF54">
    <property type="entry name" value="ENOYL-COA HYDRATASE, MITOCHONDRIAL"/>
    <property type="match status" value="1"/>
</dbReference>
<dbReference type="PANTHER" id="PTHR11941">
    <property type="entry name" value="ENOYL-COA HYDRATASE-RELATED"/>
    <property type="match status" value="1"/>
</dbReference>
<name>A0A5B0X5C1_9GAMM</name>
<evidence type="ECO:0000313" key="3">
    <source>
        <dbReference type="Proteomes" id="UP000323708"/>
    </source>
</evidence>
<dbReference type="InterPro" id="IPR029045">
    <property type="entry name" value="ClpP/crotonase-like_dom_sf"/>
</dbReference>
<dbReference type="AlphaFoldDB" id="A0A5B0X5C1"/>
<dbReference type="Proteomes" id="UP000323708">
    <property type="component" value="Unassembled WGS sequence"/>
</dbReference>
<dbReference type="GO" id="GO:0003824">
    <property type="term" value="F:catalytic activity"/>
    <property type="evidence" value="ECO:0007669"/>
    <property type="project" value="UniProtKB-ARBA"/>
</dbReference>
<evidence type="ECO:0000256" key="1">
    <source>
        <dbReference type="ARBA" id="ARBA00005254"/>
    </source>
</evidence>
<protein>
    <submittedName>
        <fullName evidence="2">Crotonase/enoyl-CoA hydratase family protein</fullName>
    </submittedName>
</protein>
<comment type="caution">
    <text evidence="2">The sequence shown here is derived from an EMBL/GenBank/DDBJ whole genome shotgun (WGS) entry which is preliminary data.</text>
</comment>
<evidence type="ECO:0000313" key="2">
    <source>
        <dbReference type="EMBL" id="KAA1194516.1"/>
    </source>
</evidence>
<comment type="similarity">
    <text evidence="1">Belongs to the enoyl-CoA hydratase/isomerase family.</text>
</comment>
<keyword evidence="3" id="KW-1185">Reference proteome</keyword>
<dbReference type="SUPFAM" id="SSF52096">
    <property type="entry name" value="ClpP/crotonase"/>
    <property type="match status" value="1"/>
</dbReference>
<accession>A0A5B0X5C1</accession>
<dbReference type="Gene3D" id="3.90.226.10">
    <property type="entry name" value="2-enoyl-CoA Hydratase, Chain A, domain 1"/>
    <property type="match status" value="1"/>
</dbReference>
<dbReference type="Pfam" id="PF00378">
    <property type="entry name" value="ECH_1"/>
    <property type="match status" value="1"/>
</dbReference>